<reference evidence="2 3" key="1">
    <citation type="submission" date="2021-06" db="EMBL/GenBank/DDBJ databases">
        <authorList>
            <person name="Palmer J.M."/>
        </authorList>
    </citation>
    <scope>NUCLEOTIDE SEQUENCE [LARGE SCALE GENOMIC DNA]</scope>
    <source>
        <strain evidence="2 3">GA_2019</strain>
        <tissue evidence="2">Muscle</tissue>
    </source>
</reference>
<sequence>MPQTAGSNGVCAGGHHTQPSTHAPVSTAGGVTQLEPHTPCSPQRPGFFHMCTCSEPVEAPQVSQHRRYHGNHPGDTSLTGWGGTHVGMMINGVWSSQTQTAHRNCLELLAVSSTGAEISHSEIPKRMLKENFGLRI</sequence>
<keyword evidence="3" id="KW-1185">Reference proteome</keyword>
<evidence type="ECO:0000313" key="2">
    <source>
        <dbReference type="EMBL" id="MEQ2172508.1"/>
    </source>
</evidence>
<dbReference type="EMBL" id="JAHRIO010042137">
    <property type="protein sequence ID" value="MEQ2172508.1"/>
    <property type="molecule type" value="Genomic_DNA"/>
</dbReference>
<gene>
    <name evidence="2" type="ORF">GOODEAATRI_021777</name>
</gene>
<accession>A0ABV0NM66</accession>
<name>A0ABV0NM66_9TELE</name>
<organism evidence="2 3">
    <name type="scientific">Goodea atripinnis</name>
    <dbReference type="NCBI Taxonomy" id="208336"/>
    <lineage>
        <taxon>Eukaryota</taxon>
        <taxon>Metazoa</taxon>
        <taxon>Chordata</taxon>
        <taxon>Craniata</taxon>
        <taxon>Vertebrata</taxon>
        <taxon>Euteleostomi</taxon>
        <taxon>Actinopterygii</taxon>
        <taxon>Neopterygii</taxon>
        <taxon>Teleostei</taxon>
        <taxon>Neoteleostei</taxon>
        <taxon>Acanthomorphata</taxon>
        <taxon>Ovalentaria</taxon>
        <taxon>Atherinomorphae</taxon>
        <taxon>Cyprinodontiformes</taxon>
        <taxon>Goodeidae</taxon>
        <taxon>Goodea</taxon>
    </lineage>
</organism>
<evidence type="ECO:0000256" key="1">
    <source>
        <dbReference type="SAM" id="MobiDB-lite"/>
    </source>
</evidence>
<proteinExistence type="predicted"/>
<feature type="region of interest" description="Disordered" evidence="1">
    <location>
        <begin position="1"/>
        <end position="40"/>
    </location>
</feature>
<comment type="caution">
    <text evidence="2">The sequence shown here is derived from an EMBL/GenBank/DDBJ whole genome shotgun (WGS) entry which is preliminary data.</text>
</comment>
<evidence type="ECO:0000313" key="3">
    <source>
        <dbReference type="Proteomes" id="UP001476798"/>
    </source>
</evidence>
<protein>
    <submittedName>
        <fullName evidence="2">Uncharacterized protein</fullName>
    </submittedName>
</protein>
<dbReference type="Proteomes" id="UP001476798">
    <property type="component" value="Unassembled WGS sequence"/>
</dbReference>